<dbReference type="Gene3D" id="1.10.3730.20">
    <property type="match status" value="1"/>
</dbReference>
<evidence type="ECO:0000256" key="3">
    <source>
        <dbReference type="ARBA" id="ARBA00022448"/>
    </source>
</evidence>
<organism evidence="9 10">
    <name type="scientific">Apilactobacillus timberlakei</name>
    <dbReference type="NCBI Taxonomy" id="2008380"/>
    <lineage>
        <taxon>Bacteria</taxon>
        <taxon>Bacillati</taxon>
        <taxon>Bacillota</taxon>
        <taxon>Bacilli</taxon>
        <taxon>Lactobacillales</taxon>
        <taxon>Lactobacillaceae</taxon>
        <taxon>Apilactobacillus</taxon>
    </lineage>
</organism>
<proteinExistence type="inferred from homology"/>
<dbReference type="InterPro" id="IPR010651">
    <property type="entry name" value="Sugar_transport"/>
</dbReference>
<evidence type="ECO:0000313" key="10">
    <source>
        <dbReference type="Proteomes" id="UP000767392"/>
    </source>
</evidence>
<feature type="transmembrane region" description="Helical" evidence="8">
    <location>
        <begin position="243"/>
        <end position="261"/>
    </location>
</feature>
<dbReference type="Proteomes" id="UP000767392">
    <property type="component" value="Unassembled WGS sequence"/>
</dbReference>
<feature type="transmembrane region" description="Helical" evidence="8">
    <location>
        <begin position="119"/>
        <end position="139"/>
    </location>
</feature>
<dbReference type="Pfam" id="PF06800">
    <property type="entry name" value="Sugar_transport"/>
    <property type="match status" value="1"/>
</dbReference>
<comment type="subcellular location">
    <subcellularLocation>
        <location evidence="1">Cell membrane</location>
        <topology evidence="1">Multi-pass membrane protein</topology>
    </subcellularLocation>
</comment>
<sequence>MSLNILIGILPALLWGVGPLIATKVGGRPIEQVMGTGYGQVIVGLIIYAFTRPSISFQEFLWPFLGGMAWSFAQFTQFSSFQKMNVSSAMPISTGLQLIEIPLCGVIFWGEWGSLDAKTIGFISIALLIVGVFSTSYVDKSVSRVKMNYKAGIPLLLIGSLGYTACSVFPRIPNASGIVGLLPQTIGMCLGAIVISFIMNGKSSVQLMKSKFTIKNGIIGLLGGLGTLAYLTSLSLNGVATSFPLTQMNVVVSTLGGLLILKEHKNRKELLFTIVGLILIVFAAVMIGRLS</sequence>
<keyword evidence="6 8" id="KW-1133">Transmembrane helix</keyword>
<comment type="caution">
    <text evidence="9">The sequence shown here is derived from an EMBL/GenBank/DDBJ whole genome shotgun (WGS) entry which is preliminary data.</text>
</comment>
<dbReference type="InterPro" id="IPR037185">
    <property type="entry name" value="EmrE-like"/>
</dbReference>
<dbReference type="PANTHER" id="PTHR16119">
    <property type="entry name" value="TRANSMEMBRANE PROTEIN 144"/>
    <property type="match status" value="1"/>
</dbReference>
<evidence type="ECO:0000256" key="5">
    <source>
        <dbReference type="ARBA" id="ARBA00022692"/>
    </source>
</evidence>
<accession>A0ABY2YTR7</accession>
<reference evidence="9 10" key="1">
    <citation type="submission" date="2018-08" db="EMBL/GenBank/DDBJ databases">
        <title>Comparative genomics of wild bee and flower associated Lactobacillus reveals potential adaptation to the bee host.</title>
        <authorList>
            <person name="Vuong H.Q."/>
            <person name="Mcfrederick Q.S."/>
        </authorList>
    </citation>
    <scope>NUCLEOTIDE SEQUENCE [LARGE SCALE GENOMIC DNA]</scope>
    <source>
        <strain evidence="9 10">HV_04</strain>
    </source>
</reference>
<keyword evidence="5 8" id="KW-0812">Transmembrane</keyword>
<evidence type="ECO:0000256" key="7">
    <source>
        <dbReference type="ARBA" id="ARBA00023136"/>
    </source>
</evidence>
<evidence type="ECO:0000256" key="1">
    <source>
        <dbReference type="ARBA" id="ARBA00004651"/>
    </source>
</evidence>
<dbReference type="EMBL" id="QUAM01000004">
    <property type="protein sequence ID" value="TPR13433.1"/>
    <property type="molecule type" value="Genomic_DNA"/>
</dbReference>
<comment type="similarity">
    <text evidence="2">Belongs to the GRP transporter (TC 2.A.7.5) family.</text>
</comment>
<feature type="transmembrane region" description="Helical" evidence="8">
    <location>
        <begin position="178"/>
        <end position="200"/>
    </location>
</feature>
<feature type="transmembrane region" description="Helical" evidence="8">
    <location>
        <begin position="212"/>
        <end position="231"/>
    </location>
</feature>
<feature type="transmembrane region" description="Helical" evidence="8">
    <location>
        <begin position="270"/>
        <end position="290"/>
    </location>
</feature>
<dbReference type="PANTHER" id="PTHR16119:SF17">
    <property type="entry name" value="TRANSMEMBRANE PROTEIN 144"/>
    <property type="match status" value="1"/>
</dbReference>
<keyword evidence="4" id="KW-0762">Sugar transport</keyword>
<evidence type="ECO:0000256" key="4">
    <source>
        <dbReference type="ARBA" id="ARBA00022597"/>
    </source>
</evidence>
<protein>
    <submittedName>
        <fullName evidence="9">Ribose uptake protein RbsU</fullName>
    </submittedName>
</protein>
<keyword evidence="10" id="KW-1185">Reference proteome</keyword>
<dbReference type="CDD" id="cd23111">
    <property type="entry name" value="ribose_uptake_RbsU"/>
    <property type="match status" value="1"/>
</dbReference>
<evidence type="ECO:0000256" key="8">
    <source>
        <dbReference type="SAM" id="Phobius"/>
    </source>
</evidence>
<feature type="transmembrane region" description="Helical" evidence="8">
    <location>
        <begin position="151"/>
        <end position="172"/>
    </location>
</feature>
<dbReference type="RefSeq" id="WP_105988184.1">
    <property type="nucleotide sequence ID" value="NZ_POST01000004.1"/>
</dbReference>
<evidence type="ECO:0000256" key="6">
    <source>
        <dbReference type="ARBA" id="ARBA00022989"/>
    </source>
</evidence>
<gene>
    <name evidence="9" type="ORF">DY048_05875</name>
</gene>
<dbReference type="SUPFAM" id="SSF103481">
    <property type="entry name" value="Multidrug resistance efflux transporter EmrE"/>
    <property type="match status" value="1"/>
</dbReference>
<feature type="transmembrane region" description="Helical" evidence="8">
    <location>
        <begin position="32"/>
        <end position="51"/>
    </location>
</feature>
<evidence type="ECO:0000256" key="2">
    <source>
        <dbReference type="ARBA" id="ARBA00006117"/>
    </source>
</evidence>
<name>A0ABY2YTR7_9LACO</name>
<keyword evidence="3" id="KW-0813">Transport</keyword>
<evidence type="ECO:0000313" key="9">
    <source>
        <dbReference type="EMBL" id="TPR13433.1"/>
    </source>
</evidence>
<keyword evidence="7 8" id="KW-0472">Membrane</keyword>